<protein>
    <submittedName>
        <fullName evidence="1">Uncharacterized protein</fullName>
    </submittedName>
</protein>
<dbReference type="PATRIC" id="fig|1197174.4.peg.222"/>
<sequence length="52" mass="5951">MPLFKAVKKSKSMKKASTFRGHYRKLIRRTIKASELTTKAPVRFANTVQPTT</sequence>
<reference evidence="1 2" key="1">
    <citation type="journal article" date="2012" name="J. Bacteriol.">
        <title>Genome Sequence of Pectin-Degrading Alishewanella aestuarii Strain B11T, Isolated from Tidal Flat Sediment.</title>
        <authorList>
            <person name="Jung J."/>
            <person name="Choi S."/>
            <person name="Chun J."/>
            <person name="Park W."/>
        </authorList>
    </citation>
    <scope>NUCLEOTIDE SEQUENCE [LARGE SCALE GENOMIC DNA]</scope>
    <source>
        <strain evidence="1 2">B11</strain>
    </source>
</reference>
<evidence type="ECO:0000313" key="2">
    <source>
        <dbReference type="Proteomes" id="UP000012043"/>
    </source>
</evidence>
<evidence type="ECO:0000313" key="1">
    <source>
        <dbReference type="EMBL" id="EJI86679.1"/>
    </source>
</evidence>
<keyword evidence="2" id="KW-1185">Reference proteome</keyword>
<name>J2IIP9_9ALTE</name>
<proteinExistence type="predicted"/>
<organism evidence="1 2">
    <name type="scientific">Alishewanella aestuarii B11</name>
    <dbReference type="NCBI Taxonomy" id="1197174"/>
    <lineage>
        <taxon>Bacteria</taxon>
        <taxon>Pseudomonadati</taxon>
        <taxon>Pseudomonadota</taxon>
        <taxon>Gammaproteobacteria</taxon>
        <taxon>Alteromonadales</taxon>
        <taxon>Alteromonadaceae</taxon>
        <taxon>Alishewanella</taxon>
    </lineage>
</organism>
<comment type="caution">
    <text evidence="1">The sequence shown here is derived from an EMBL/GenBank/DDBJ whole genome shotgun (WGS) entry which is preliminary data.</text>
</comment>
<accession>J2IIP9</accession>
<dbReference type="Proteomes" id="UP000012043">
    <property type="component" value="Unassembled WGS sequence"/>
</dbReference>
<dbReference type="EMBL" id="ALAB01000002">
    <property type="protein sequence ID" value="EJI86679.1"/>
    <property type="molecule type" value="Genomic_DNA"/>
</dbReference>
<gene>
    <name evidence="1" type="ORF">AEST_02250</name>
</gene>
<dbReference type="AlphaFoldDB" id="J2IIP9"/>